<dbReference type="Pfam" id="PF00583">
    <property type="entry name" value="Acetyltransf_1"/>
    <property type="match status" value="1"/>
</dbReference>
<evidence type="ECO:0000259" key="1">
    <source>
        <dbReference type="Pfam" id="PF00583"/>
    </source>
</evidence>
<accession>A0A0A2XID6</accession>
<dbReference type="RefSeq" id="WP_039084321.1">
    <property type="nucleotide sequence ID" value="NZ_JPXS01000042.1"/>
</dbReference>
<dbReference type="InterPro" id="IPR016181">
    <property type="entry name" value="Acyl_CoA_acyltransferase"/>
</dbReference>
<dbReference type="Gene3D" id="3.40.630.30">
    <property type="match status" value="1"/>
</dbReference>
<dbReference type="EMBL" id="JPXS01000042">
    <property type="protein sequence ID" value="KGQ30722.1"/>
    <property type="molecule type" value="Genomic_DNA"/>
</dbReference>
<dbReference type="CDD" id="cd04301">
    <property type="entry name" value="NAT_SF"/>
    <property type="match status" value="1"/>
</dbReference>
<protein>
    <recommendedName>
        <fullName evidence="1">N-acetyltransferase domain-containing protein</fullName>
    </recommendedName>
</protein>
<dbReference type="InterPro" id="IPR000182">
    <property type="entry name" value="GNAT_dom"/>
</dbReference>
<dbReference type="SUPFAM" id="SSF55729">
    <property type="entry name" value="Acyl-CoA N-acyltransferases (Nat)"/>
    <property type="match status" value="1"/>
</dbReference>
<evidence type="ECO:0000313" key="2">
    <source>
        <dbReference type="EMBL" id="KGQ30722.1"/>
    </source>
</evidence>
<reference evidence="2 3" key="1">
    <citation type="submission" date="2014-08" db="EMBL/GenBank/DDBJ databases">
        <title>Chaperone-usher fimbriae in a diverse selection of Gallibacterium genomes.</title>
        <authorList>
            <person name="Kudirkiene E."/>
            <person name="Bager R.J."/>
            <person name="Johnson T.J."/>
            <person name="Bojesen A.M."/>
        </authorList>
    </citation>
    <scope>NUCLEOTIDE SEQUENCE [LARGE SCALE GENOMIC DNA]</scope>
    <source>
        <strain evidence="2 3">20558/3kl.</strain>
    </source>
</reference>
<gene>
    <name evidence="2" type="ORF">JP32_08530</name>
</gene>
<feature type="domain" description="N-acetyltransferase" evidence="1">
    <location>
        <begin position="16"/>
        <end position="57"/>
    </location>
</feature>
<organism evidence="2 3">
    <name type="scientific">Gallibacterium anatis</name>
    <dbReference type="NCBI Taxonomy" id="750"/>
    <lineage>
        <taxon>Bacteria</taxon>
        <taxon>Pseudomonadati</taxon>
        <taxon>Pseudomonadota</taxon>
        <taxon>Gammaproteobacteria</taxon>
        <taxon>Pasteurellales</taxon>
        <taxon>Pasteurellaceae</taxon>
        <taxon>Gallibacterium</taxon>
    </lineage>
</organism>
<comment type="caution">
    <text evidence="2">The sequence shown here is derived from an EMBL/GenBank/DDBJ whole genome shotgun (WGS) entry which is preliminary data.</text>
</comment>
<sequence>MWFIPENILSYALQSEHIAIFKTIAIDESKKGLGIGTKLVHTLLKSFKQRNLTTIACVAWQYGETENIRPIMQKFNFICYEKI</sequence>
<dbReference type="GO" id="GO:0016747">
    <property type="term" value="F:acyltransferase activity, transferring groups other than amino-acyl groups"/>
    <property type="evidence" value="ECO:0007669"/>
    <property type="project" value="InterPro"/>
</dbReference>
<dbReference type="AlphaFoldDB" id="A0A0A2XID6"/>
<proteinExistence type="predicted"/>
<name>A0A0A2XID6_9PAST</name>
<dbReference type="Proteomes" id="UP000030526">
    <property type="component" value="Unassembled WGS sequence"/>
</dbReference>
<evidence type="ECO:0000313" key="3">
    <source>
        <dbReference type="Proteomes" id="UP000030526"/>
    </source>
</evidence>